<dbReference type="GO" id="GO:0015416">
    <property type="term" value="F:ABC-type phosphonate transporter activity"/>
    <property type="evidence" value="ECO:0007669"/>
    <property type="project" value="InterPro"/>
</dbReference>
<dbReference type="Pfam" id="PF00528">
    <property type="entry name" value="BPD_transp_1"/>
    <property type="match status" value="1"/>
</dbReference>
<dbReference type="EMBL" id="SIRE01000031">
    <property type="protein sequence ID" value="TBL70575.1"/>
    <property type="molecule type" value="Genomic_DNA"/>
</dbReference>
<comment type="subcellular location">
    <subcellularLocation>
        <location evidence="1 7">Cell membrane</location>
        <topology evidence="1 7">Multi-pass membrane protein</topology>
    </subcellularLocation>
</comment>
<dbReference type="GO" id="GO:0005886">
    <property type="term" value="C:plasma membrane"/>
    <property type="evidence" value="ECO:0007669"/>
    <property type="project" value="UniProtKB-SubCell"/>
</dbReference>
<keyword evidence="6 7" id="KW-0472">Membrane</keyword>
<dbReference type="PROSITE" id="PS50928">
    <property type="entry name" value="ABC_TM1"/>
    <property type="match status" value="1"/>
</dbReference>
<feature type="transmembrane region" description="Helical" evidence="7">
    <location>
        <begin position="177"/>
        <end position="199"/>
    </location>
</feature>
<keyword evidence="5 7" id="KW-1133">Transmembrane helix</keyword>
<dbReference type="OrthoDB" id="8557224at2"/>
<evidence type="ECO:0000256" key="3">
    <source>
        <dbReference type="ARBA" id="ARBA00022475"/>
    </source>
</evidence>
<dbReference type="Proteomes" id="UP000293142">
    <property type="component" value="Unassembled WGS sequence"/>
</dbReference>
<dbReference type="AlphaFoldDB" id="A0A4Q9DHN6"/>
<evidence type="ECO:0000256" key="6">
    <source>
        <dbReference type="ARBA" id="ARBA00023136"/>
    </source>
</evidence>
<keyword evidence="4 7" id="KW-0812">Transmembrane</keyword>
<evidence type="ECO:0000256" key="1">
    <source>
        <dbReference type="ARBA" id="ARBA00004651"/>
    </source>
</evidence>
<comment type="caution">
    <text evidence="9">The sequence shown here is derived from an EMBL/GenBank/DDBJ whole genome shotgun (WGS) entry which is preliminary data.</text>
</comment>
<proteinExistence type="inferred from homology"/>
<name>A0A4Q9DHN6_9BACL</name>
<keyword evidence="2 7" id="KW-0813">Transport</keyword>
<dbReference type="PANTHER" id="PTHR30043:SF1">
    <property type="entry name" value="ABC TRANSPORT SYSTEM PERMEASE PROTEIN P69"/>
    <property type="match status" value="1"/>
</dbReference>
<gene>
    <name evidence="9" type="primary">phnE</name>
    <name evidence="9" type="ORF">EYB31_32900</name>
</gene>
<evidence type="ECO:0000313" key="9">
    <source>
        <dbReference type="EMBL" id="TBL70575.1"/>
    </source>
</evidence>
<feature type="domain" description="ABC transmembrane type-1" evidence="8">
    <location>
        <begin position="72"/>
        <end position="253"/>
    </location>
</feature>
<evidence type="ECO:0000256" key="7">
    <source>
        <dbReference type="RuleBase" id="RU363032"/>
    </source>
</evidence>
<feature type="transmembrane region" description="Helical" evidence="7">
    <location>
        <begin position="232"/>
        <end position="253"/>
    </location>
</feature>
<dbReference type="PANTHER" id="PTHR30043">
    <property type="entry name" value="PHOSPHONATES TRANSPORT SYSTEM PERMEASE PROTEIN"/>
    <property type="match status" value="1"/>
</dbReference>
<protein>
    <submittedName>
        <fullName evidence="9">Phosphonate ABC transporter, permease protein PhnE</fullName>
    </submittedName>
</protein>
<accession>A0A4Q9DHN6</accession>
<reference evidence="9 10" key="1">
    <citation type="submission" date="2019-02" db="EMBL/GenBank/DDBJ databases">
        <title>Paenibacillus sp. nov., isolated from surface-sterilized tissue of Thalictrum simplex L.</title>
        <authorList>
            <person name="Tuo L."/>
        </authorList>
    </citation>
    <scope>NUCLEOTIDE SEQUENCE [LARGE SCALE GENOMIC DNA]</scope>
    <source>
        <strain evidence="9 10">N2SHLJ1</strain>
    </source>
</reference>
<evidence type="ECO:0000256" key="4">
    <source>
        <dbReference type="ARBA" id="ARBA00022692"/>
    </source>
</evidence>
<feature type="transmembrane region" description="Helical" evidence="7">
    <location>
        <begin position="16"/>
        <end position="38"/>
    </location>
</feature>
<comment type="similarity">
    <text evidence="7">Belongs to the binding-protein-dependent transport system permease family.</text>
</comment>
<dbReference type="Gene3D" id="1.10.3720.10">
    <property type="entry name" value="MetI-like"/>
    <property type="match status" value="1"/>
</dbReference>
<dbReference type="InterPro" id="IPR005769">
    <property type="entry name" value="PhnE/PtxC"/>
</dbReference>
<evidence type="ECO:0000259" key="8">
    <source>
        <dbReference type="PROSITE" id="PS50928"/>
    </source>
</evidence>
<organism evidence="9 10">
    <name type="scientific">Paenibacillus thalictri</name>
    <dbReference type="NCBI Taxonomy" id="2527873"/>
    <lineage>
        <taxon>Bacteria</taxon>
        <taxon>Bacillati</taxon>
        <taxon>Bacillota</taxon>
        <taxon>Bacilli</taxon>
        <taxon>Bacillales</taxon>
        <taxon>Paenibacillaceae</taxon>
        <taxon>Paenibacillus</taxon>
    </lineage>
</organism>
<dbReference type="CDD" id="cd06261">
    <property type="entry name" value="TM_PBP2"/>
    <property type="match status" value="1"/>
</dbReference>
<feature type="transmembrane region" description="Helical" evidence="7">
    <location>
        <begin position="76"/>
        <end position="99"/>
    </location>
</feature>
<evidence type="ECO:0000256" key="5">
    <source>
        <dbReference type="ARBA" id="ARBA00022989"/>
    </source>
</evidence>
<dbReference type="NCBIfam" id="TIGR01097">
    <property type="entry name" value="PhnE"/>
    <property type="match status" value="1"/>
</dbReference>
<dbReference type="SUPFAM" id="SSF161098">
    <property type="entry name" value="MetI-like"/>
    <property type="match status" value="1"/>
</dbReference>
<evidence type="ECO:0000256" key="2">
    <source>
        <dbReference type="ARBA" id="ARBA00022448"/>
    </source>
</evidence>
<sequence>MRRPSSGGLEKPRKDPVLVAALIFGICFFVFCLIQLNFNYMVLFQGTWKFIQSFALMFPPNVAEWKPVLFAALETLQIAFVGTVLAVCIAFLLSFLAAANLSPRTAPVIKGIASFLRAIPTLVWALIFIVAVGMGPFPGILAICVHATGMLIKVFSQSIEEIDDGVIEAMRATGAGWLQIVCQGVLPNVATSFLAWSVFRLEVDIGESSILGVVGAGGIGFEIANAMRAYEFDSACFVALVIFAMVFTVELCSNRFKSSIRRRS</sequence>
<keyword evidence="10" id="KW-1185">Reference proteome</keyword>
<keyword evidence="3" id="KW-1003">Cell membrane</keyword>
<evidence type="ECO:0000313" key="10">
    <source>
        <dbReference type="Proteomes" id="UP000293142"/>
    </source>
</evidence>
<dbReference type="InterPro" id="IPR035906">
    <property type="entry name" value="MetI-like_sf"/>
</dbReference>
<dbReference type="InterPro" id="IPR000515">
    <property type="entry name" value="MetI-like"/>
</dbReference>